<keyword evidence="2" id="KW-0472">Membrane</keyword>
<dbReference type="Pfam" id="PF13202">
    <property type="entry name" value="EF-hand_5"/>
    <property type="match status" value="1"/>
</dbReference>
<keyword evidence="2" id="KW-0812">Transmembrane</keyword>
<proteinExistence type="predicted"/>
<dbReference type="PROSITE" id="PS00018">
    <property type="entry name" value="EF_HAND_1"/>
    <property type="match status" value="2"/>
</dbReference>
<evidence type="ECO:0000259" key="3">
    <source>
        <dbReference type="PROSITE" id="PS50222"/>
    </source>
</evidence>
<feature type="domain" description="EF-hand" evidence="3">
    <location>
        <begin position="173"/>
        <end position="208"/>
    </location>
</feature>
<evidence type="ECO:0000256" key="1">
    <source>
        <dbReference type="ARBA" id="ARBA00022837"/>
    </source>
</evidence>
<name>X6NXK4_RETFI</name>
<evidence type="ECO:0000313" key="4">
    <source>
        <dbReference type="EMBL" id="ETO31040.1"/>
    </source>
</evidence>
<keyword evidence="5" id="KW-1185">Reference proteome</keyword>
<dbReference type="Proteomes" id="UP000023152">
    <property type="component" value="Unassembled WGS sequence"/>
</dbReference>
<feature type="transmembrane region" description="Helical" evidence="2">
    <location>
        <begin position="267"/>
        <end position="286"/>
    </location>
</feature>
<dbReference type="OrthoDB" id="444540at2759"/>
<dbReference type="Gene3D" id="1.10.238.10">
    <property type="entry name" value="EF-hand"/>
    <property type="match status" value="2"/>
</dbReference>
<comment type="caution">
    <text evidence="4">The sequence shown here is derived from an EMBL/GenBank/DDBJ whole genome shotgun (WGS) entry which is preliminary data.</text>
</comment>
<keyword evidence="2" id="KW-1133">Transmembrane helix</keyword>
<dbReference type="InterPro" id="IPR002048">
    <property type="entry name" value="EF_hand_dom"/>
</dbReference>
<feature type="domain" description="EF-hand" evidence="3">
    <location>
        <begin position="10"/>
        <end position="45"/>
    </location>
</feature>
<dbReference type="AlphaFoldDB" id="X6NXK4"/>
<protein>
    <recommendedName>
        <fullName evidence="3">EF-hand domain-containing protein</fullName>
    </recommendedName>
</protein>
<dbReference type="GO" id="GO:0005509">
    <property type="term" value="F:calcium ion binding"/>
    <property type="evidence" value="ECO:0007669"/>
    <property type="project" value="InterPro"/>
</dbReference>
<feature type="transmembrane region" description="Helical" evidence="2">
    <location>
        <begin position="331"/>
        <end position="348"/>
    </location>
</feature>
<dbReference type="SUPFAM" id="SSF47473">
    <property type="entry name" value="EF-hand"/>
    <property type="match status" value="1"/>
</dbReference>
<sequence length="422" mass="50076">MFTKPGKVYESLEALRSTFKEVDEDKNGRIDFEEFYEALTSLETKLNRMKQSQLFFKVASKKSKEINVSNFLETVRLNYRDHLSATCDDVLETLSEVIFSKKKKIHIYIYKCIYVHICKYKKKKKAFTNVHANANANANTNKNMGINKNINKHGNVNANSKKMVKRPSMVMQDAFDKVESVLHDCDKNDDGTLSMDEFLSFLKTYKLDDKLPLSSLKIIYQFLADDNLSDVGVRGEASIESFMLSFKLLEYATMSLTLPCHLKKKNYFIYILLFVFNNFSLSKVFVGCVDIIFHPFFLLLVFSPSSFFSFRNHFKHITFFVFFFYFNHKKIAGFFMLVLWLFFFKVNWDHRHKTNINVRRIMHLLNIIYTDACKLLKKKEHDRHQKKKMEPRPFVTHIIDCFNIHLEMRLLTEFNRKFYFFK</sequence>
<dbReference type="InterPro" id="IPR018247">
    <property type="entry name" value="EF_Hand_1_Ca_BS"/>
</dbReference>
<evidence type="ECO:0000256" key="2">
    <source>
        <dbReference type="SAM" id="Phobius"/>
    </source>
</evidence>
<feature type="transmembrane region" description="Helical" evidence="2">
    <location>
        <begin position="292"/>
        <end position="310"/>
    </location>
</feature>
<organism evidence="4 5">
    <name type="scientific">Reticulomyxa filosa</name>
    <dbReference type="NCBI Taxonomy" id="46433"/>
    <lineage>
        <taxon>Eukaryota</taxon>
        <taxon>Sar</taxon>
        <taxon>Rhizaria</taxon>
        <taxon>Retaria</taxon>
        <taxon>Foraminifera</taxon>
        <taxon>Monothalamids</taxon>
        <taxon>Reticulomyxidae</taxon>
        <taxon>Reticulomyxa</taxon>
    </lineage>
</organism>
<gene>
    <name evidence="4" type="ORF">RFI_06080</name>
</gene>
<evidence type="ECO:0000313" key="5">
    <source>
        <dbReference type="Proteomes" id="UP000023152"/>
    </source>
</evidence>
<accession>X6NXK4</accession>
<keyword evidence="1" id="KW-0106">Calcium</keyword>
<dbReference type="InterPro" id="IPR011992">
    <property type="entry name" value="EF-hand-dom_pair"/>
</dbReference>
<dbReference type="EMBL" id="ASPP01005165">
    <property type="protein sequence ID" value="ETO31040.1"/>
    <property type="molecule type" value="Genomic_DNA"/>
</dbReference>
<dbReference type="SMART" id="SM00054">
    <property type="entry name" value="EFh"/>
    <property type="match status" value="2"/>
</dbReference>
<dbReference type="Pfam" id="PF00036">
    <property type="entry name" value="EF-hand_1"/>
    <property type="match status" value="1"/>
</dbReference>
<dbReference type="PROSITE" id="PS50222">
    <property type="entry name" value="EF_HAND_2"/>
    <property type="match status" value="2"/>
</dbReference>
<reference evidence="4 5" key="1">
    <citation type="journal article" date="2013" name="Curr. Biol.">
        <title>The Genome of the Foraminiferan Reticulomyxa filosa.</title>
        <authorList>
            <person name="Glockner G."/>
            <person name="Hulsmann N."/>
            <person name="Schleicher M."/>
            <person name="Noegel A.A."/>
            <person name="Eichinger L."/>
            <person name="Gallinger C."/>
            <person name="Pawlowski J."/>
            <person name="Sierra R."/>
            <person name="Euteneuer U."/>
            <person name="Pillet L."/>
            <person name="Moustafa A."/>
            <person name="Platzer M."/>
            <person name="Groth M."/>
            <person name="Szafranski K."/>
            <person name="Schliwa M."/>
        </authorList>
    </citation>
    <scope>NUCLEOTIDE SEQUENCE [LARGE SCALE GENOMIC DNA]</scope>
</reference>